<feature type="chain" id="PRO_5034443317" evidence="2">
    <location>
        <begin position="19"/>
        <end position="493"/>
    </location>
</feature>
<dbReference type="GeneID" id="108672849"/>
<feature type="region of interest" description="Disordered" evidence="1">
    <location>
        <begin position="96"/>
        <end position="116"/>
    </location>
</feature>
<evidence type="ECO:0000313" key="5">
    <source>
        <dbReference type="RefSeq" id="XP_018016089.1"/>
    </source>
</evidence>
<evidence type="ECO:0000313" key="4">
    <source>
        <dbReference type="Proteomes" id="UP000694843"/>
    </source>
</evidence>
<dbReference type="InterPro" id="IPR052976">
    <property type="entry name" value="Scoloptoxin-like"/>
</dbReference>
<dbReference type="OrthoDB" id="6407151at2759"/>
<feature type="region of interest" description="Disordered" evidence="1">
    <location>
        <begin position="24"/>
        <end position="55"/>
    </location>
</feature>
<dbReference type="KEGG" id="hazt:108672849"/>
<evidence type="ECO:0000256" key="1">
    <source>
        <dbReference type="SAM" id="MobiDB-lite"/>
    </source>
</evidence>
<accession>A0A8B7NQS4</accession>
<feature type="signal peptide" evidence="2">
    <location>
        <begin position="1"/>
        <end position="18"/>
    </location>
</feature>
<dbReference type="PANTHER" id="PTHR22933">
    <property type="entry name" value="FI18007P1-RELATED"/>
    <property type="match status" value="1"/>
</dbReference>
<dbReference type="AlphaFoldDB" id="A0A8B7NQS4"/>
<dbReference type="PANTHER" id="PTHR22933:SF43">
    <property type="entry name" value="LP10131P"/>
    <property type="match status" value="1"/>
</dbReference>
<dbReference type="Pfam" id="PF01607">
    <property type="entry name" value="CBM_14"/>
    <property type="match status" value="1"/>
</dbReference>
<name>A0A8B7NQS4_HYAAZ</name>
<dbReference type="GO" id="GO:0005576">
    <property type="term" value="C:extracellular region"/>
    <property type="evidence" value="ECO:0007669"/>
    <property type="project" value="InterPro"/>
</dbReference>
<evidence type="ECO:0000259" key="3">
    <source>
        <dbReference type="PROSITE" id="PS50940"/>
    </source>
</evidence>
<dbReference type="InterPro" id="IPR002557">
    <property type="entry name" value="Chitin-bd_dom"/>
</dbReference>
<reference evidence="5" key="1">
    <citation type="submission" date="2025-08" db="UniProtKB">
        <authorList>
            <consortium name="RefSeq"/>
        </authorList>
    </citation>
    <scope>IDENTIFICATION</scope>
    <source>
        <tissue evidence="5">Whole organism</tissue>
    </source>
</reference>
<dbReference type="RefSeq" id="XP_018016089.1">
    <property type="nucleotide sequence ID" value="XM_018160600.2"/>
</dbReference>
<keyword evidence="4" id="KW-1185">Reference proteome</keyword>
<dbReference type="InterPro" id="IPR036508">
    <property type="entry name" value="Chitin-bd_dom_sf"/>
</dbReference>
<feature type="compositionally biased region" description="Polar residues" evidence="1">
    <location>
        <begin position="472"/>
        <end position="484"/>
    </location>
</feature>
<dbReference type="PROSITE" id="PS50940">
    <property type="entry name" value="CHIT_BIND_II"/>
    <property type="match status" value="1"/>
</dbReference>
<feature type="compositionally biased region" description="Polar residues" evidence="1">
    <location>
        <begin position="107"/>
        <end position="116"/>
    </location>
</feature>
<protein>
    <submittedName>
        <fullName evidence="5">Uncharacterized protein LOC108672849</fullName>
    </submittedName>
</protein>
<sequence length="493" mass="51997">MRILGLLCVVSAVLLSAAADFSSRSFGGSRTRRSEELSPSGELGGNQRPIIHNRPSVRITNAHSGVDVPAEYFANQRRRKLVSPPAERKRILRRVGQRRLPRRRPSEQNAESSSVNRRFARKIVEGTLKNVRGGARLISARGNFNVPLVNRLIDNATLIRPNIVEGFSCDGRIYGYYADQLNECQIFHICVPLKQMFPERFTDRDVYHFSFICPQYTIFSQDAMVCAWSQSAVPCSEAHHLYDMNKNFFVVSNDVPKEPVQGTPVSGYPPPGSFPQGQSQVGVSPNFPSNPVPISVGNLPTYPTPGAGGTPVNPVPVGVPPAYPTPGAGGTPVNPVPVGVPPAYPTPDTGRPPVNPVPVGVPPAYPSPGAGAVPSNTVPVGVPPAYPAPGGAPEGSGSSVATAPLPNSIPVGTGIQPGAYATSNNNAQPSEAVASGSSVDPVVSGAPLPNSQPVPTRFRSGIEEFTAIESAETGTESAPGSTTDYPLDATEQP</sequence>
<gene>
    <name evidence="5" type="primary">LOC108672849</name>
</gene>
<feature type="region of interest" description="Disordered" evidence="1">
    <location>
        <begin position="385"/>
        <end position="493"/>
    </location>
</feature>
<dbReference type="SUPFAM" id="SSF57625">
    <property type="entry name" value="Invertebrate chitin-binding proteins"/>
    <property type="match status" value="1"/>
</dbReference>
<feature type="compositionally biased region" description="Low complexity" evidence="1">
    <location>
        <begin position="388"/>
        <end position="401"/>
    </location>
</feature>
<keyword evidence="2" id="KW-0732">Signal</keyword>
<dbReference type="Proteomes" id="UP000694843">
    <property type="component" value="Unplaced"/>
</dbReference>
<feature type="domain" description="Chitin-binding type-2" evidence="3">
    <location>
        <begin position="166"/>
        <end position="237"/>
    </location>
</feature>
<proteinExistence type="predicted"/>
<dbReference type="OMA" id="HICVPLK"/>
<organism evidence="4 5">
    <name type="scientific">Hyalella azteca</name>
    <name type="common">Amphipod</name>
    <dbReference type="NCBI Taxonomy" id="294128"/>
    <lineage>
        <taxon>Eukaryota</taxon>
        <taxon>Metazoa</taxon>
        <taxon>Ecdysozoa</taxon>
        <taxon>Arthropoda</taxon>
        <taxon>Crustacea</taxon>
        <taxon>Multicrustacea</taxon>
        <taxon>Malacostraca</taxon>
        <taxon>Eumalacostraca</taxon>
        <taxon>Peracarida</taxon>
        <taxon>Amphipoda</taxon>
        <taxon>Senticaudata</taxon>
        <taxon>Talitrida</taxon>
        <taxon>Talitroidea</taxon>
        <taxon>Hyalellidae</taxon>
        <taxon>Hyalella</taxon>
    </lineage>
</organism>
<dbReference type="GO" id="GO:0008061">
    <property type="term" value="F:chitin binding"/>
    <property type="evidence" value="ECO:0007669"/>
    <property type="project" value="InterPro"/>
</dbReference>
<evidence type="ECO:0000256" key="2">
    <source>
        <dbReference type="SAM" id="SignalP"/>
    </source>
</evidence>